<dbReference type="InterPro" id="IPR036890">
    <property type="entry name" value="HATPase_C_sf"/>
</dbReference>
<dbReference type="KEGG" id="bmur:ABE28_011705"/>
<dbReference type="Pfam" id="PF02518">
    <property type="entry name" value="HATPase_c"/>
    <property type="match status" value="1"/>
</dbReference>
<dbReference type="InterPro" id="IPR003661">
    <property type="entry name" value="HisK_dim/P_dom"/>
</dbReference>
<keyword evidence="11" id="KW-0472">Membrane</keyword>
<evidence type="ECO:0000256" key="1">
    <source>
        <dbReference type="ARBA" id="ARBA00000085"/>
    </source>
</evidence>
<keyword evidence="6" id="KW-0418">Kinase</keyword>
<sequence>MTFLGRECCLHDYQRKEGFLIKKNLMAFLSLVCCASFGQIPWSSDVLAEQKTFIIAVETALPPFSFKNEANEMDGINIELMEEIAKNSGAVFEYVPMEIQEAEKALMNGEIDALVGSTYSIEKDNQLDFTQPYFTMSQSIIIPSNRKKDIHTLTDLRDAHVVLDHTTPVIGTFLNMRNTNLTTVSNQYSGVLTLLNGRADVFIGNKWTAEFYLKKLRKEKQYIILDEVIEPADYTIAVKQGNQTLLFMMDNALTELKANRQLNGIIDKWIMPQSDRKIARLEQFIFWLTMILTAGAIILFIIYIWNQKLKKSVHAKTRTLHLLNEDLKKQRQKLANSEAFKEQILNNIDAGIITYNHDFLITSCNEKASDILNISKEMILNISNHNEFLKMFDASYPKQGEKKGTGSLRIRALNGQHEQKVISYSMHKMFNTEKSHTGYLLSMNDETEKKTLEKRLITQEKLHALGQLVAGVAHEIRNPLTSIKTFIDLLPSKYDKPQFRQVLMEHLPNEVNRLNAIVTDLIEYARPRPPNITNCPAHELISLLAFHKVTMEKKKINFEQAIDENLIFYIDLQQIHQVILNLILNSIQAVEEKVEKIIKITINKENEKTGRISISDTGKGIKQEDQNHIFEPFYTNKDKGVGLGLTLSYRLIKENNGDIQVKSHPDCGTTFTILLPLSTTETMKEEDQYEVTCISDR</sequence>
<evidence type="ECO:0000256" key="4">
    <source>
        <dbReference type="ARBA" id="ARBA00022679"/>
    </source>
</evidence>
<evidence type="ECO:0000256" key="5">
    <source>
        <dbReference type="ARBA" id="ARBA00022741"/>
    </source>
</evidence>
<dbReference type="InterPro" id="IPR003594">
    <property type="entry name" value="HATPase_dom"/>
</dbReference>
<keyword evidence="4" id="KW-0808">Transferase</keyword>
<keyword evidence="8" id="KW-0902">Two-component regulatory system</keyword>
<evidence type="ECO:0000256" key="7">
    <source>
        <dbReference type="ARBA" id="ARBA00022840"/>
    </source>
</evidence>
<comment type="catalytic activity">
    <reaction evidence="1">
        <text>ATP + protein L-histidine = ADP + protein N-phospho-L-histidine.</text>
        <dbReference type="EC" id="2.7.13.3"/>
    </reaction>
</comment>
<evidence type="ECO:0000256" key="6">
    <source>
        <dbReference type="ARBA" id="ARBA00022777"/>
    </source>
</evidence>
<dbReference type="InterPro" id="IPR036097">
    <property type="entry name" value="HisK_dim/P_sf"/>
</dbReference>
<keyword evidence="14" id="KW-1185">Reference proteome</keyword>
<dbReference type="SUPFAM" id="SSF55785">
    <property type="entry name" value="PYP-like sensor domain (PAS domain)"/>
    <property type="match status" value="1"/>
</dbReference>
<dbReference type="SUPFAM" id="SSF55874">
    <property type="entry name" value="ATPase domain of HSP90 chaperone/DNA topoisomerase II/histidine kinase"/>
    <property type="match status" value="1"/>
</dbReference>
<evidence type="ECO:0000256" key="2">
    <source>
        <dbReference type="ARBA" id="ARBA00012438"/>
    </source>
</evidence>
<dbReference type="Gene3D" id="3.30.565.10">
    <property type="entry name" value="Histidine kinase-like ATPase, C-terminal domain"/>
    <property type="match status" value="1"/>
</dbReference>
<organism evidence="13 14">
    <name type="scientific">Peribacillus muralis</name>
    <dbReference type="NCBI Taxonomy" id="264697"/>
    <lineage>
        <taxon>Bacteria</taxon>
        <taxon>Bacillati</taxon>
        <taxon>Bacillota</taxon>
        <taxon>Bacilli</taxon>
        <taxon>Bacillales</taxon>
        <taxon>Bacillaceae</taxon>
        <taxon>Peribacillus</taxon>
    </lineage>
</organism>
<dbReference type="SMART" id="SM00062">
    <property type="entry name" value="PBPb"/>
    <property type="match status" value="1"/>
</dbReference>
<keyword evidence="5" id="KW-0547">Nucleotide-binding</keyword>
<dbReference type="InterPro" id="IPR000014">
    <property type="entry name" value="PAS"/>
</dbReference>
<dbReference type="PANTHER" id="PTHR43065:SF10">
    <property type="entry name" value="PEROXIDE STRESS-ACTIVATED HISTIDINE KINASE MAK3"/>
    <property type="match status" value="1"/>
</dbReference>
<dbReference type="Pfam" id="PF00512">
    <property type="entry name" value="HisKA"/>
    <property type="match status" value="1"/>
</dbReference>
<evidence type="ECO:0000259" key="12">
    <source>
        <dbReference type="PROSITE" id="PS50109"/>
    </source>
</evidence>
<gene>
    <name evidence="13" type="ORF">ABE28_011705</name>
</gene>
<dbReference type="SMART" id="SM00387">
    <property type="entry name" value="HATPase_c"/>
    <property type="match status" value="1"/>
</dbReference>
<dbReference type="Gene3D" id="3.40.190.10">
    <property type="entry name" value="Periplasmic binding protein-like II"/>
    <property type="match status" value="2"/>
</dbReference>
<proteinExistence type="predicted"/>
<keyword evidence="7" id="KW-0067">ATP-binding</keyword>
<protein>
    <recommendedName>
        <fullName evidence="2">histidine kinase</fullName>
        <ecNumber evidence="2">2.7.13.3</ecNumber>
    </recommendedName>
</protein>
<dbReference type="PROSITE" id="PS50109">
    <property type="entry name" value="HIS_KIN"/>
    <property type="match status" value="1"/>
</dbReference>
<dbReference type="Gene3D" id="3.30.450.20">
    <property type="entry name" value="PAS domain"/>
    <property type="match status" value="1"/>
</dbReference>
<evidence type="ECO:0000256" key="11">
    <source>
        <dbReference type="SAM" id="Phobius"/>
    </source>
</evidence>
<dbReference type="Gene3D" id="1.10.287.130">
    <property type="match status" value="1"/>
</dbReference>
<keyword evidence="10" id="KW-0449">Lipoprotein</keyword>
<dbReference type="OrthoDB" id="9784397at2"/>
<dbReference type="CDD" id="cd00130">
    <property type="entry name" value="PAS"/>
    <property type="match status" value="1"/>
</dbReference>
<evidence type="ECO:0000256" key="10">
    <source>
        <dbReference type="ARBA" id="ARBA00023288"/>
    </source>
</evidence>
<evidence type="ECO:0000256" key="9">
    <source>
        <dbReference type="ARBA" id="ARBA00023139"/>
    </source>
</evidence>
<keyword evidence="9" id="KW-0564">Palmitate</keyword>
<dbReference type="SMART" id="SM00388">
    <property type="entry name" value="HisKA"/>
    <property type="match status" value="1"/>
</dbReference>
<name>A0A1B3XP85_9BACI</name>
<dbReference type="SUPFAM" id="SSF53850">
    <property type="entry name" value="Periplasmic binding protein-like II"/>
    <property type="match status" value="1"/>
</dbReference>
<evidence type="ECO:0000256" key="3">
    <source>
        <dbReference type="ARBA" id="ARBA00022553"/>
    </source>
</evidence>
<evidence type="ECO:0000313" key="14">
    <source>
        <dbReference type="Proteomes" id="UP000077926"/>
    </source>
</evidence>
<dbReference type="PANTHER" id="PTHR43065">
    <property type="entry name" value="SENSOR HISTIDINE KINASE"/>
    <property type="match status" value="1"/>
</dbReference>
<evidence type="ECO:0000313" key="13">
    <source>
        <dbReference type="EMBL" id="AOH55017.1"/>
    </source>
</evidence>
<feature type="transmembrane region" description="Helical" evidence="11">
    <location>
        <begin position="284"/>
        <end position="305"/>
    </location>
</feature>
<dbReference type="InterPro" id="IPR001638">
    <property type="entry name" value="Solute-binding_3/MltF_N"/>
</dbReference>
<dbReference type="SMART" id="SM00091">
    <property type="entry name" value="PAS"/>
    <property type="match status" value="1"/>
</dbReference>
<dbReference type="EMBL" id="CP017080">
    <property type="protein sequence ID" value="AOH55017.1"/>
    <property type="molecule type" value="Genomic_DNA"/>
</dbReference>
<dbReference type="GO" id="GO:0000155">
    <property type="term" value="F:phosphorelay sensor kinase activity"/>
    <property type="evidence" value="ECO:0007669"/>
    <property type="project" value="InterPro"/>
</dbReference>
<dbReference type="Proteomes" id="UP000077926">
    <property type="component" value="Chromosome"/>
</dbReference>
<keyword evidence="3" id="KW-0597">Phosphoprotein</keyword>
<keyword evidence="11" id="KW-1133">Transmembrane helix</keyword>
<dbReference type="InterPro" id="IPR004358">
    <property type="entry name" value="Sig_transdc_His_kin-like_C"/>
</dbReference>
<feature type="domain" description="Histidine kinase" evidence="12">
    <location>
        <begin position="471"/>
        <end position="679"/>
    </location>
</feature>
<dbReference type="Pfam" id="PF00497">
    <property type="entry name" value="SBP_bac_3"/>
    <property type="match status" value="1"/>
</dbReference>
<dbReference type="AlphaFoldDB" id="A0A1B3XP85"/>
<dbReference type="SUPFAM" id="SSF47384">
    <property type="entry name" value="Homodimeric domain of signal transducing histidine kinase"/>
    <property type="match status" value="1"/>
</dbReference>
<reference evidence="13 14" key="1">
    <citation type="submission" date="2016-08" db="EMBL/GenBank/DDBJ databases">
        <title>Complete genome sequence of Bacillus muralis G25-68, a strain with toxicity to nematodes.</title>
        <authorList>
            <person name="Zheng Z."/>
        </authorList>
    </citation>
    <scope>NUCLEOTIDE SEQUENCE [LARGE SCALE GENOMIC DNA]</scope>
    <source>
        <strain evidence="13 14">G25-68</strain>
    </source>
</reference>
<dbReference type="EC" id="2.7.13.3" evidence="2"/>
<dbReference type="InterPro" id="IPR005467">
    <property type="entry name" value="His_kinase_dom"/>
</dbReference>
<dbReference type="PRINTS" id="PR00344">
    <property type="entry name" value="BCTRLSENSOR"/>
</dbReference>
<evidence type="ECO:0000256" key="8">
    <source>
        <dbReference type="ARBA" id="ARBA00023012"/>
    </source>
</evidence>
<dbReference type="CDD" id="cd00082">
    <property type="entry name" value="HisKA"/>
    <property type="match status" value="1"/>
</dbReference>
<dbReference type="GO" id="GO:0005524">
    <property type="term" value="F:ATP binding"/>
    <property type="evidence" value="ECO:0007669"/>
    <property type="project" value="UniProtKB-KW"/>
</dbReference>
<dbReference type="InterPro" id="IPR035965">
    <property type="entry name" value="PAS-like_dom_sf"/>
</dbReference>
<accession>A0A1B3XP85</accession>
<keyword evidence="11" id="KW-0812">Transmembrane</keyword>
<dbReference type="STRING" id="264697.ABE28_011705"/>